<comment type="caution">
    <text evidence="1">The sequence shown here is derived from an EMBL/GenBank/DDBJ whole genome shotgun (WGS) entry which is preliminary data.</text>
</comment>
<dbReference type="Proteomes" id="UP001140217">
    <property type="component" value="Unassembled WGS sequence"/>
</dbReference>
<proteinExistence type="predicted"/>
<gene>
    <name evidence="1" type="ORF">H4R18_001884</name>
</gene>
<keyword evidence="2" id="KW-1185">Reference proteome</keyword>
<protein>
    <submittedName>
        <fullName evidence="1">Uncharacterized protein</fullName>
    </submittedName>
</protein>
<dbReference type="AlphaFoldDB" id="A0A9W8LIJ5"/>
<sequence length="83" mass="8876">MTTVGWDRNFTSNIAAAAASKTGLNFEKAALTHANVLLGNGARANIYMAIKGTTVYTIKVFATHTVINKGEGQSPIFDSIRDM</sequence>
<dbReference type="EMBL" id="JANBUL010000054">
    <property type="protein sequence ID" value="KAJ2783136.1"/>
    <property type="molecule type" value="Genomic_DNA"/>
</dbReference>
<evidence type="ECO:0000313" key="1">
    <source>
        <dbReference type="EMBL" id="KAJ2783136.1"/>
    </source>
</evidence>
<organism evidence="1 2">
    <name type="scientific">Coemansia javaensis</name>
    <dbReference type="NCBI Taxonomy" id="2761396"/>
    <lineage>
        <taxon>Eukaryota</taxon>
        <taxon>Fungi</taxon>
        <taxon>Fungi incertae sedis</taxon>
        <taxon>Zoopagomycota</taxon>
        <taxon>Kickxellomycotina</taxon>
        <taxon>Kickxellomycetes</taxon>
        <taxon>Kickxellales</taxon>
        <taxon>Kickxellaceae</taxon>
        <taxon>Coemansia</taxon>
    </lineage>
</organism>
<evidence type="ECO:0000313" key="2">
    <source>
        <dbReference type="Proteomes" id="UP001140217"/>
    </source>
</evidence>
<accession>A0A9W8LIJ5</accession>
<name>A0A9W8LIJ5_9FUNG</name>
<reference evidence="1" key="1">
    <citation type="submission" date="2022-07" db="EMBL/GenBank/DDBJ databases">
        <title>Phylogenomic reconstructions and comparative analyses of Kickxellomycotina fungi.</title>
        <authorList>
            <person name="Reynolds N.K."/>
            <person name="Stajich J.E."/>
            <person name="Barry K."/>
            <person name="Grigoriev I.V."/>
            <person name="Crous P."/>
            <person name="Smith M.E."/>
        </authorList>
    </citation>
    <scope>NUCLEOTIDE SEQUENCE</scope>
    <source>
        <strain evidence="1">NBRC 105414</strain>
    </source>
</reference>